<dbReference type="RefSeq" id="WP_150079320.1">
    <property type="nucleotide sequence ID" value="NZ_VWOX01000020.1"/>
</dbReference>
<dbReference type="Gene3D" id="2.40.10.10">
    <property type="entry name" value="Trypsin-like serine proteases"/>
    <property type="match status" value="1"/>
</dbReference>
<evidence type="ECO:0000313" key="5">
    <source>
        <dbReference type="Proteomes" id="UP000324479"/>
    </source>
</evidence>
<evidence type="ECO:0000313" key="4">
    <source>
        <dbReference type="EMBL" id="KAA5539322.1"/>
    </source>
</evidence>
<evidence type="ECO:0000256" key="1">
    <source>
        <dbReference type="ARBA" id="ARBA00010541"/>
    </source>
</evidence>
<dbReference type="Gene3D" id="2.40.10.120">
    <property type="match status" value="1"/>
</dbReference>
<dbReference type="PANTHER" id="PTHR22939:SF129">
    <property type="entry name" value="SERINE PROTEASE HTRA2, MITOCHONDRIAL"/>
    <property type="match status" value="1"/>
</dbReference>
<dbReference type="SMART" id="SM00228">
    <property type="entry name" value="PDZ"/>
    <property type="match status" value="1"/>
</dbReference>
<feature type="chain" id="PRO_5024426391" evidence="2">
    <location>
        <begin position="34"/>
        <end position="351"/>
    </location>
</feature>
<organism evidence="4 5">
    <name type="scientific">Roseiconus nitratireducens</name>
    <dbReference type="NCBI Taxonomy" id="2605748"/>
    <lineage>
        <taxon>Bacteria</taxon>
        <taxon>Pseudomonadati</taxon>
        <taxon>Planctomycetota</taxon>
        <taxon>Planctomycetia</taxon>
        <taxon>Pirellulales</taxon>
        <taxon>Pirellulaceae</taxon>
        <taxon>Roseiconus</taxon>
    </lineage>
</organism>
<comment type="similarity">
    <text evidence="1">Belongs to the peptidase S1C family.</text>
</comment>
<dbReference type="SUPFAM" id="SSF50156">
    <property type="entry name" value="PDZ domain-like"/>
    <property type="match status" value="1"/>
</dbReference>
<dbReference type="EMBL" id="VWOX01000020">
    <property type="protein sequence ID" value="KAA5539322.1"/>
    <property type="molecule type" value="Genomic_DNA"/>
</dbReference>
<dbReference type="InterPro" id="IPR009003">
    <property type="entry name" value="Peptidase_S1_PA"/>
</dbReference>
<dbReference type="InterPro" id="IPR036034">
    <property type="entry name" value="PDZ_sf"/>
</dbReference>
<dbReference type="SUPFAM" id="SSF50494">
    <property type="entry name" value="Trypsin-like serine proteases"/>
    <property type="match status" value="1"/>
</dbReference>
<comment type="caution">
    <text evidence="4">The sequence shown here is derived from an EMBL/GenBank/DDBJ whole genome shotgun (WGS) entry which is preliminary data.</text>
</comment>
<evidence type="ECO:0000256" key="2">
    <source>
        <dbReference type="SAM" id="SignalP"/>
    </source>
</evidence>
<dbReference type="AlphaFoldDB" id="A0A5M6CZ84"/>
<protein>
    <submittedName>
        <fullName evidence="4">PDZ domain-containing protein</fullName>
    </submittedName>
</protein>
<sequence length="351" mass="37311">MIVRSGNRTEARAASLVALCLVGAWAIPRPAAAQSTSDWLHHAARQTSIAARDSGAMMRLVRPLSESVQRSVVQVFCGGRIASLGTVVAADGYVITKRSELSSDPITVRLPNGEKVAARIGAVRRSNDLALLKIEGDASKWGIEPVNLNGTDAATGGFLVSPGRNGYTVGFGVVGAAARRVDHDGRLGVRFYDTPTGPAMVRGVFPQSGAFDAGLQERDQILKINGNKMLGSHAAIMTLRELYPGEVVRLTIMRGEDMLELDAMMSDERLLQETKNDAKVNGPRNVRLSGFDSVIQHDTVLSPNQCGGPVLDSSGNLVGINIARAGRVVSYALPVSLVAAEVVSMLDESRQ</sequence>
<feature type="signal peptide" evidence="2">
    <location>
        <begin position="1"/>
        <end position="33"/>
    </location>
</feature>
<dbReference type="PANTHER" id="PTHR22939">
    <property type="entry name" value="SERINE PROTEASE FAMILY S1C HTRA-RELATED"/>
    <property type="match status" value="1"/>
</dbReference>
<keyword evidence="2" id="KW-0732">Signal</keyword>
<gene>
    <name evidence="4" type="ORF">FYK55_24765</name>
</gene>
<dbReference type="Proteomes" id="UP000324479">
    <property type="component" value="Unassembled WGS sequence"/>
</dbReference>
<dbReference type="Gene3D" id="2.30.42.10">
    <property type="match status" value="1"/>
</dbReference>
<feature type="domain" description="PDZ" evidence="3">
    <location>
        <begin position="167"/>
        <end position="256"/>
    </location>
</feature>
<dbReference type="Pfam" id="PF13180">
    <property type="entry name" value="PDZ_2"/>
    <property type="match status" value="1"/>
</dbReference>
<name>A0A5M6CZ84_9BACT</name>
<accession>A0A5M6CZ84</accession>
<evidence type="ECO:0000259" key="3">
    <source>
        <dbReference type="SMART" id="SM00228"/>
    </source>
</evidence>
<reference evidence="4 5" key="1">
    <citation type="submission" date="2019-08" db="EMBL/GenBank/DDBJ databases">
        <authorList>
            <person name="Dhanesh K."/>
            <person name="Kumar G."/>
            <person name="Sasikala C."/>
            <person name="Venkata Ramana C."/>
        </authorList>
    </citation>
    <scope>NUCLEOTIDE SEQUENCE [LARGE SCALE GENOMIC DNA]</scope>
    <source>
        <strain evidence="4 5">JC645</strain>
    </source>
</reference>
<proteinExistence type="inferred from homology"/>
<dbReference type="InterPro" id="IPR001478">
    <property type="entry name" value="PDZ"/>
</dbReference>
<dbReference type="Pfam" id="PF13365">
    <property type="entry name" value="Trypsin_2"/>
    <property type="match status" value="1"/>
</dbReference>
<keyword evidence="5" id="KW-1185">Reference proteome</keyword>
<dbReference type="InterPro" id="IPR043504">
    <property type="entry name" value="Peptidase_S1_PA_chymotrypsin"/>
</dbReference>